<dbReference type="EMBL" id="JAFNJU010000008">
    <property type="protein sequence ID" value="MBO1265644.1"/>
    <property type="molecule type" value="Genomic_DNA"/>
</dbReference>
<evidence type="ECO:0000256" key="5">
    <source>
        <dbReference type="ARBA" id="ARBA00022741"/>
    </source>
</evidence>
<dbReference type="InterPro" id="IPR031168">
    <property type="entry name" value="G_TrmE"/>
</dbReference>
<keyword evidence="7 10" id="KW-0460">Magnesium</keyword>
<evidence type="ECO:0000256" key="10">
    <source>
        <dbReference type="HAMAP-Rule" id="MF_00379"/>
    </source>
</evidence>
<evidence type="ECO:0000256" key="2">
    <source>
        <dbReference type="ARBA" id="ARBA00022490"/>
    </source>
</evidence>
<dbReference type="GO" id="GO:0005829">
    <property type="term" value="C:cytosol"/>
    <property type="evidence" value="ECO:0007669"/>
    <property type="project" value="TreeGrafter"/>
</dbReference>
<dbReference type="InterPro" id="IPR006073">
    <property type="entry name" value="GTP-bd"/>
</dbReference>
<feature type="binding site" evidence="10">
    <location>
        <position position="456"/>
    </location>
    <ligand>
        <name>(6S)-5-formyl-5,6,7,8-tetrahydrofolate</name>
        <dbReference type="ChEBI" id="CHEBI:57457"/>
    </ligand>
</feature>
<dbReference type="Pfam" id="PF01926">
    <property type="entry name" value="MMR_HSR1"/>
    <property type="match status" value="1"/>
</dbReference>
<dbReference type="NCBIfam" id="TIGR00450">
    <property type="entry name" value="mnmE_trmE_thdF"/>
    <property type="match status" value="1"/>
</dbReference>
<comment type="similarity">
    <text evidence="1 10 11">Belongs to the TRAFAC class TrmE-Era-EngA-EngB-Septin-like GTPase superfamily. TrmE GTPase family.</text>
</comment>
<dbReference type="InterPro" id="IPR027368">
    <property type="entry name" value="MnmE_dom2"/>
</dbReference>
<dbReference type="PRINTS" id="PR00326">
    <property type="entry name" value="GTP1OBG"/>
</dbReference>
<dbReference type="GO" id="GO:0046872">
    <property type="term" value="F:metal ion binding"/>
    <property type="evidence" value="ECO:0007669"/>
    <property type="project" value="UniProtKB-KW"/>
</dbReference>
<dbReference type="GO" id="GO:0002098">
    <property type="term" value="P:tRNA wobble uridine modification"/>
    <property type="evidence" value="ECO:0007669"/>
    <property type="project" value="TreeGrafter"/>
</dbReference>
<dbReference type="CDD" id="cd04164">
    <property type="entry name" value="trmE"/>
    <property type="match status" value="1"/>
</dbReference>
<comment type="subcellular location">
    <subcellularLocation>
        <location evidence="10">Cytoplasm</location>
    </subcellularLocation>
</comment>
<dbReference type="Pfam" id="PF10396">
    <property type="entry name" value="TrmE_N"/>
    <property type="match status" value="1"/>
</dbReference>
<dbReference type="InterPro" id="IPR005225">
    <property type="entry name" value="Small_GTP-bd"/>
</dbReference>
<feature type="binding site" evidence="10">
    <location>
        <position position="258"/>
    </location>
    <ligand>
        <name>Mg(2+)</name>
        <dbReference type="ChEBI" id="CHEBI:18420"/>
    </ligand>
</feature>
<feature type="binding site" evidence="10">
    <location>
        <begin position="277"/>
        <end position="280"/>
    </location>
    <ligand>
        <name>GTP</name>
        <dbReference type="ChEBI" id="CHEBI:37565"/>
    </ligand>
</feature>
<dbReference type="PANTHER" id="PTHR42714:SF2">
    <property type="entry name" value="TRNA MODIFICATION GTPASE GTPBP3, MITOCHONDRIAL"/>
    <property type="match status" value="1"/>
</dbReference>
<accession>A0A939H7I3</accession>
<feature type="binding site" evidence="10">
    <location>
        <position position="237"/>
    </location>
    <ligand>
        <name>Mg(2+)</name>
        <dbReference type="ChEBI" id="CHEBI:18420"/>
    </ligand>
</feature>
<feature type="binding site" evidence="10">
    <location>
        <position position="257"/>
    </location>
    <ligand>
        <name>K(+)</name>
        <dbReference type="ChEBI" id="CHEBI:29103"/>
    </ligand>
</feature>
<keyword evidence="3 10" id="KW-0819">tRNA processing</keyword>
<feature type="binding site" evidence="10">
    <location>
        <position position="254"/>
    </location>
    <ligand>
        <name>K(+)</name>
        <dbReference type="ChEBI" id="CHEBI:29103"/>
    </ligand>
</feature>
<dbReference type="HAMAP" id="MF_00379">
    <property type="entry name" value="GTPase_MnmE"/>
    <property type="match status" value="1"/>
</dbReference>
<dbReference type="Pfam" id="PF12631">
    <property type="entry name" value="MnmE_helical"/>
    <property type="match status" value="1"/>
</dbReference>
<evidence type="ECO:0000256" key="8">
    <source>
        <dbReference type="ARBA" id="ARBA00022958"/>
    </source>
</evidence>
<evidence type="ECO:0000256" key="4">
    <source>
        <dbReference type="ARBA" id="ARBA00022723"/>
    </source>
</evidence>
<dbReference type="PROSITE" id="PS51709">
    <property type="entry name" value="G_TRME"/>
    <property type="match status" value="1"/>
</dbReference>
<dbReference type="FunFam" id="3.30.1360.120:FF:000003">
    <property type="entry name" value="tRNA modification GTPase MnmE"/>
    <property type="match status" value="1"/>
</dbReference>
<comment type="function">
    <text evidence="10">Exhibits a very high intrinsic GTPase hydrolysis rate. Involved in the addition of a carboxymethylaminomethyl (cmnm) group at the wobble position (U34) of certain tRNAs, forming tRNA-cmnm(5)s(2)U34.</text>
</comment>
<sequence>MREYETIAAISTALGESGVSIIKISGDRSKEITAKIFKQKSNKDFLDAKPWTISYGHVVDMVSEEIIDEVLVSYFKGPRSFTAEDVVEISCHGGRVATESVLNAVFQAGARPAEPGEFTKRAFLNGRIDLSQAEAVIDIIHAKTELSMKSALSQSGGKLSQEITELRNQILNLLAFIEVTVDFPEEDLEFTTGQEVSEKLRGMLLQVSDLIRTSEEGKILRDGLSIAIIGKPNVGKSSLLNALLRENRAIVTDIPGTTRDIIEEYLNIDGIPIKITDTAGIRETEDIVERIGVDRSKGKIDEADLIVFVLDSSRPLDQEDKDIIKYIDNRKSITLINKVDLQEKMDLQGLDLGETIGVSALNGYGINELKKRIKDLFFHGSIEVNDLMVTNRRHKEALLRAYEKMSAAKSAIDQGISLDLAAIDLNAAWNYFGEITGDTLAEDLVDKIFSDFCIGK</sequence>
<dbReference type="InterPro" id="IPR027417">
    <property type="entry name" value="P-loop_NTPase"/>
</dbReference>
<dbReference type="PANTHER" id="PTHR42714">
    <property type="entry name" value="TRNA MODIFICATION GTPASE GTPBP3"/>
    <property type="match status" value="1"/>
</dbReference>
<dbReference type="AlphaFoldDB" id="A0A939H7I3"/>
<feature type="domain" description="TrmE-type G" evidence="12">
    <location>
        <begin position="223"/>
        <end position="378"/>
    </location>
</feature>
<keyword evidence="2 10" id="KW-0963">Cytoplasm</keyword>
<dbReference type="SUPFAM" id="SSF52540">
    <property type="entry name" value="P-loop containing nucleoside triphosphate hydrolases"/>
    <property type="match status" value="1"/>
</dbReference>
<evidence type="ECO:0000313" key="14">
    <source>
        <dbReference type="Proteomes" id="UP000664218"/>
    </source>
</evidence>
<gene>
    <name evidence="10 13" type="primary">mnmE</name>
    <name evidence="10" type="synonym">trmE</name>
    <name evidence="13" type="ORF">J3A84_11450</name>
</gene>
<protein>
    <recommendedName>
        <fullName evidence="10">tRNA modification GTPase MnmE</fullName>
        <ecNumber evidence="10">3.6.-.-</ecNumber>
    </recommendedName>
</protein>
<name>A0A939H7I3_9CLOT</name>
<proteinExistence type="inferred from homology"/>
<dbReference type="SUPFAM" id="SSF116878">
    <property type="entry name" value="TrmE connector domain"/>
    <property type="match status" value="1"/>
</dbReference>
<keyword evidence="4 10" id="KW-0479">Metal-binding</keyword>
<comment type="caution">
    <text evidence="13">The sequence shown here is derived from an EMBL/GenBank/DDBJ whole genome shotgun (WGS) entry which is preliminary data.</text>
</comment>
<dbReference type="GO" id="GO:0042802">
    <property type="term" value="F:identical protein binding"/>
    <property type="evidence" value="ECO:0007669"/>
    <property type="project" value="UniProtKB-ARBA"/>
</dbReference>
<evidence type="ECO:0000256" key="6">
    <source>
        <dbReference type="ARBA" id="ARBA00022801"/>
    </source>
</evidence>
<feature type="binding site" evidence="10">
    <location>
        <position position="233"/>
    </location>
    <ligand>
        <name>K(+)</name>
        <dbReference type="ChEBI" id="CHEBI:29103"/>
    </ligand>
</feature>
<evidence type="ECO:0000259" key="12">
    <source>
        <dbReference type="PROSITE" id="PS51709"/>
    </source>
</evidence>
<evidence type="ECO:0000313" key="13">
    <source>
        <dbReference type="EMBL" id="MBO1265644.1"/>
    </source>
</evidence>
<dbReference type="InterPro" id="IPR018948">
    <property type="entry name" value="GTP-bd_TrmE_N"/>
</dbReference>
<dbReference type="NCBIfam" id="NF003661">
    <property type="entry name" value="PRK05291.1-3"/>
    <property type="match status" value="1"/>
</dbReference>
<keyword evidence="8 10" id="KW-0630">Potassium</keyword>
<dbReference type="InterPro" id="IPR025867">
    <property type="entry name" value="MnmE_helical"/>
</dbReference>
<organism evidence="13 14">
    <name type="scientific">Proteiniclasticum aestuarii</name>
    <dbReference type="NCBI Taxonomy" id="2817862"/>
    <lineage>
        <taxon>Bacteria</taxon>
        <taxon>Bacillati</taxon>
        <taxon>Bacillota</taxon>
        <taxon>Clostridia</taxon>
        <taxon>Eubacteriales</taxon>
        <taxon>Clostridiaceae</taxon>
        <taxon>Proteiniclasticum</taxon>
    </lineage>
</organism>
<evidence type="ECO:0000256" key="7">
    <source>
        <dbReference type="ARBA" id="ARBA00022842"/>
    </source>
</evidence>
<keyword evidence="6 10" id="KW-0378">Hydrolase</keyword>
<dbReference type="GO" id="GO:0030488">
    <property type="term" value="P:tRNA methylation"/>
    <property type="evidence" value="ECO:0007669"/>
    <property type="project" value="TreeGrafter"/>
</dbReference>
<feature type="binding site" evidence="10">
    <location>
        <begin position="252"/>
        <end position="258"/>
    </location>
    <ligand>
        <name>GTP</name>
        <dbReference type="ChEBI" id="CHEBI:37565"/>
    </ligand>
</feature>
<dbReference type="Gene3D" id="1.20.120.430">
    <property type="entry name" value="tRNA modification GTPase MnmE domain 2"/>
    <property type="match status" value="1"/>
</dbReference>
<dbReference type="EC" id="3.6.-.-" evidence="10"/>
<dbReference type="RefSeq" id="WP_207600162.1">
    <property type="nucleotide sequence ID" value="NZ_JAFNJU010000008.1"/>
</dbReference>
<dbReference type="InterPro" id="IPR004520">
    <property type="entry name" value="GTPase_MnmE"/>
</dbReference>
<keyword evidence="9 10" id="KW-0342">GTP-binding</keyword>
<comment type="caution">
    <text evidence="10">Lacks conserved residue(s) required for the propagation of feature annotation.</text>
</comment>
<comment type="cofactor">
    <cofactor evidence="10">
        <name>K(+)</name>
        <dbReference type="ChEBI" id="CHEBI:29103"/>
    </cofactor>
    <text evidence="10">Binds 1 potassium ion per subunit.</text>
</comment>
<dbReference type="Gene3D" id="3.40.50.300">
    <property type="entry name" value="P-loop containing nucleotide triphosphate hydrolases"/>
    <property type="match status" value="1"/>
</dbReference>
<dbReference type="FunFam" id="3.40.50.300:FF:000494">
    <property type="entry name" value="tRNA modification GTPase MnmE"/>
    <property type="match status" value="1"/>
</dbReference>
<dbReference type="GO" id="GO:0005525">
    <property type="term" value="F:GTP binding"/>
    <property type="evidence" value="ECO:0007669"/>
    <property type="project" value="UniProtKB-UniRule"/>
</dbReference>
<keyword evidence="14" id="KW-1185">Reference proteome</keyword>
<evidence type="ECO:0000256" key="11">
    <source>
        <dbReference type="RuleBase" id="RU003313"/>
    </source>
</evidence>
<feature type="binding site" evidence="10">
    <location>
        <begin position="233"/>
        <end position="238"/>
    </location>
    <ligand>
        <name>GTP</name>
        <dbReference type="ChEBI" id="CHEBI:37565"/>
    </ligand>
</feature>
<feature type="binding site" evidence="10">
    <location>
        <position position="23"/>
    </location>
    <ligand>
        <name>(6S)-5-formyl-5,6,7,8-tetrahydrofolate</name>
        <dbReference type="ChEBI" id="CHEBI:57457"/>
    </ligand>
</feature>
<dbReference type="NCBIfam" id="TIGR00231">
    <property type="entry name" value="small_GTP"/>
    <property type="match status" value="1"/>
</dbReference>
<dbReference type="CDD" id="cd14858">
    <property type="entry name" value="TrmE_N"/>
    <property type="match status" value="1"/>
</dbReference>
<feature type="binding site" evidence="10">
    <location>
        <position position="127"/>
    </location>
    <ligand>
        <name>(6S)-5-formyl-5,6,7,8-tetrahydrofolate</name>
        <dbReference type="ChEBI" id="CHEBI:57457"/>
    </ligand>
</feature>
<evidence type="ECO:0000256" key="1">
    <source>
        <dbReference type="ARBA" id="ARBA00011043"/>
    </source>
</evidence>
<evidence type="ECO:0000256" key="3">
    <source>
        <dbReference type="ARBA" id="ARBA00022694"/>
    </source>
</evidence>
<dbReference type="Proteomes" id="UP000664218">
    <property type="component" value="Unassembled WGS sequence"/>
</dbReference>
<feature type="binding site" evidence="10">
    <location>
        <position position="88"/>
    </location>
    <ligand>
        <name>(6S)-5-formyl-5,6,7,8-tetrahydrofolate</name>
        <dbReference type="ChEBI" id="CHEBI:57457"/>
    </ligand>
</feature>
<evidence type="ECO:0000256" key="9">
    <source>
        <dbReference type="ARBA" id="ARBA00023134"/>
    </source>
</evidence>
<comment type="subunit">
    <text evidence="10">Homodimer. Heterotetramer of two MnmE and two MnmG subunits.</text>
</comment>
<reference evidence="13" key="1">
    <citation type="submission" date="2021-03" db="EMBL/GenBank/DDBJ databases">
        <title>Proteiniclasticum marinus sp. nov., isolated from tidal flat sediment.</title>
        <authorList>
            <person name="Namirimu T."/>
            <person name="Yang J.-A."/>
            <person name="Yang S.-H."/>
            <person name="Kim Y.-J."/>
            <person name="Kwon K.K."/>
        </authorList>
    </citation>
    <scope>NUCLEOTIDE SEQUENCE</scope>
    <source>
        <strain evidence="13">SCR006</strain>
    </source>
</reference>
<dbReference type="GO" id="GO:0003924">
    <property type="term" value="F:GTPase activity"/>
    <property type="evidence" value="ECO:0007669"/>
    <property type="project" value="UniProtKB-UniRule"/>
</dbReference>
<keyword evidence="5 10" id="KW-0547">Nucleotide-binding</keyword>
<feature type="binding site" evidence="10">
    <location>
        <position position="252"/>
    </location>
    <ligand>
        <name>K(+)</name>
        <dbReference type="ChEBI" id="CHEBI:29103"/>
    </ligand>
</feature>
<dbReference type="InterPro" id="IPR027266">
    <property type="entry name" value="TrmE/GcvT-like"/>
</dbReference>
<dbReference type="Gene3D" id="3.30.1360.120">
    <property type="entry name" value="Probable tRNA modification gtpase trme, domain 1"/>
    <property type="match status" value="1"/>
</dbReference>